<dbReference type="PANTHER" id="PTHR30329:SF21">
    <property type="entry name" value="LIPOPROTEIN YIAD-RELATED"/>
    <property type="match status" value="1"/>
</dbReference>
<dbReference type="PRINTS" id="PR01021">
    <property type="entry name" value="OMPADOMAIN"/>
</dbReference>
<evidence type="ECO:0000256" key="3">
    <source>
        <dbReference type="ARBA" id="ARBA00023237"/>
    </source>
</evidence>
<dbReference type="PROSITE" id="PS51257">
    <property type="entry name" value="PROKAR_LIPOPROTEIN"/>
    <property type="match status" value="1"/>
</dbReference>
<evidence type="ECO:0000256" key="4">
    <source>
        <dbReference type="PROSITE-ProRule" id="PRU00473"/>
    </source>
</evidence>
<evidence type="ECO:0000259" key="5">
    <source>
        <dbReference type="PROSITE" id="PS51123"/>
    </source>
</evidence>
<comment type="caution">
    <text evidence="6">The sequence shown here is derived from an EMBL/GenBank/DDBJ whole genome shotgun (WGS) entry which is preliminary data.</text>
</comment>
<dbReference type="InterPro" id="IPR036737">
    <property type="entry name" value="OmpA-like_sf"/>
</dbReference>
<dbReference type="Pfam" id="PF00691">
    <property type="entry name" value="OmpA"/>
    <property type="match status" value="1"/>
</dbReference>
<keyword evidence="7" id="KW-1185">Reference proteome</keyword>
<evidence type="ECO:0000313" key="7">
    <source>
        <dbReference type="Proteomes" id="UP000527352"/>
    </source>
</evidence>
<dbReference type="EMBL" id="JABAEB010000014">
    <property type="protein sequence ID" value="NLQ24935.1"/>
    <property type="molecule type" value="Genomic_DNA"/>
</dbReference>
<evidence type="ECO:0000256" key="1">
    <source>
        <dbReference type="ARBA" id="ARBA00004442"/>
    </source>
</evidence>
<dbReference type="InterPro" id="IPR050330">
    <property type="entry name" value="Bact_OuterMem_StrucFunc"/>
</dbReference>
<dbReference type="Proteomes" id="UP000527352">
    <property type="component" value="Unassembled WGS sequence"/>
</dbReference>
<comment type="subcellular location">
    <subcellularLocation>
        <location evidence="1">Cell outer membrane</location>
    </subcellularLocation>
</comment>
<dbReference type="Gene3D" id="3.30.1330.60">
    <property type="entry name" value="OmpA-like domain"/>
    <property type="match status" value="1"/>
</dbReference>
<accession>A0ABX1KRU5</accession>
<dbReference type="InterPro" id="IPR006665">
    <property type="entry name" value="OmpA-like"/>
</dbReference>
<feature type="domain" description="OmpA-like" evidence="5">
    <location>
        <begin position="164"/>
        <end position="280"/>
    </location>
</feature>
<dbReference type="RefSeq" id="WP_168827279.1">
    <property type="nucleotide sequence ID" value="NZ_JABAEB010000014.1"/>
</dbReference>
<dbReference type="PANTHER" id="PTHR30329">
    <property type="entry name" value="STATOR ELEMENT OF FLAGELLAR MOTOR COMPLEX"/>
    <property type="match status" value="1"/>
</dbReference>
<keyword evidence="2 4" id="KW-0472">Membrane</keyword>
<dbReference type="PROSITE" id="PS51123">
    <property type="entry name" value="OMPA_2"/>
    <property type="match status" value="1"/>
</dbReference>
<evidence type="ECO:0000256" key="2">
    <source>
        <dbReference type="ARBA" id="ARBA00023136"/>
    </source>
</evidence>
<dbReference type="InterPro" id="IPR006664">
    <property type="entry name" value="OMP_bac"/>
</dbReference>
<name>A0ABX1KRU5_9GAMM</name>
<reference evidence="6 7" key="1">
    <citation type="submission" date="2020-04" db="EMBL/GenBank/DDBJ databases">
        <title>The first description of lens atrophy caused by putative novel Shewanella sp. that is a new emerging pathogen for cultured rainbow trout?</title>
        <authorList>
            <person name="Saticioglu I.B."/>
            <person name="Duman M."/>
            <person name="Altun S."/>
        </authorList>
    </citation>
    <scope>NUCLEOTIDE SEQUENCE [LARGE SCALE GENOMIC DNA]</scope>
    <source>
        <strain evidence="6 7">S-1</strain>
    </source>
</reference>
<proteinExistence type="predicted"/>
<evidence type="ECO:0000313" key="6">
    <source>
        <dbReference type="EMBL" id="NLQ24935.1"/>
    </source>
</evidence>
<protein>
    <submittedName>
        <fullName evidence="6">OmpA family protein</fullName>
    </submittedName>
</protein>
<dbReference type="SUPFAM" id="SSF103088">
    <property type="entry name" value="OmpA-like"/>
    <property type="match status" value="1"/>
</dbReference>
<keyword evidence="3" id="KW-0998">Cell outer membrane</keyword>
<gene>
    <name evidence="6" type="ORF">HGO26_18885</name>
</gene>
<organism evidence="6 7">
    <name type="scientific">Shewanella oncorhynchi</name>
    <dbReference type="NCBI Taxonomy" id="2726434"/>
    <lineage>
        <taxon>Bacteria</taxon>
        <taxon>Pseudomonadati</taxon>
        <taxon>Pseudomonadota</taxon>
        <taxon>Gammaproteobacteria</taxon>
        <taxon>Alteromonadales</taxon>
        <taxon>Shewanellaceae</taxon>
        <taxon>Shewanella</taxon>
    </lineage>
</organism>
<sequence length="280" mass="32206">MFRNWLWIGVIVGLTSCAQNVKDDSIIWDHEWKQDIYNLLFSEIDDVDHLRYWVKRIPEYVDGSPHQTTCIEVSTPSHPSRLYLANLHTYALSEVSSCQGDYWLYSNLINVVNGNKFSGSDRSTVADTGRSIAGDRWSSDDGKYWIVDDKSSCALDNIFDICRTQSKHVRLVFNELFMVNESALTPDGRNMLVRMIEDLRGKPIESILVYGIADSSGAYESNRRLADARAKSVKYFLQTEGMRNTPIFLRGSVENGLPTAEQRITQRRFMIEMKFNYDEK</sequence>